<keyword evidence="2" id="KW-1277">Toxin-antitoxin system</keyword>
<gene>
    <name evidence="6" type="ORF">GCM10007320_53730</name>
</gene>
<dbReference type="Pfam" id="PF01934">
    <property type="entry name" value="HepT-like"/>
    <property type="match status" value="1"/>
</dbReference>
<reference evidence="7" key="1">
    <citation type="journal article" date="2019" name="Int. J. Syst. Evol. Microbiol.">
        <title>The Global Catalogue of Microorganisms (GCM) 10K type strain sequencing project: providing services to taxonomists for standard genome sequencing and annotation.</title>
        <authorList>
            <consortium name="The Broad Institute Genomics Platform"/>
            <consortium name="The Broad Institute Genome Sequencing Center for Infectious Disease"/>
            <person name="Wu L."/>
            <person name="Ma J."/>
        </authorList>
    </citation>
    <scope>NUCLEOTIDE SEQUENCE [LARGE SCALE GENOMIC DNA]</scope>
    <source>
        <strain evidence="7">KCTC 23314</strain>
    </source>
</reference>
<protein>
    <submittedName>
        <fullName evidence="6">DUF86 domain-containing protein</fullName>
    </submittedName>
</protein>
<evidence type="ECO:0000256" key="4">
    <source>
        <dbReference type="ARBA" id="ARBA00022741"/>
    </source>
</evidence>
<dbReference type="PANTHER" id="PTHR34139">
    <property type="entry name" value="UPF0331 PROTEIN MJ0127"/>
    <property type="match status" value="1"/>
</dbReference>
<dbReference type="RefSeq" id="WP_189689948.1">
    <property type="nucleotide sequence ID" value="NZ_BMYK01000025.1"/>
</dbReference>
<name>A0ABQ3G908_9BURK</name>
<evidence type="ECO:0000256" key="2">
    <source>
        <dbReference type="ARBA" id="ARBA00022649"/>
    </source>
</evidence>
<dbReference type="InterPro" id="IPR051813">
    <property type="entry name" value="HepT_RNase_toxin"/>
</dbReference>
<accession>A0ABQ3G908</accession>
<evidence type="ECO:0000313" key="7">
    <source>
        <dbReference type="Proteomes" id="UP000626210"/>
    </source>
</evidence>
<evidence type="ECO:0000256" key="1">
    <source>
        <dbReference type="ARBA" id="ARBA00022553"/>
    </source>
</evidence>
<keyword evidence="1" id="KW-0597">Phosphoprotein</keyword>
<organism evidence="6 7">
    <name type="scientific">Pseudorhodoferax aquiterrae</name>
    <dbReference type="NCBI Taxonomy" id="747304"/>
    <lineage>
        <taxon>Bacteria</taxon>
        <taxon>Pseudomonadati</taxon>
        <taxon>Pseudomonadota</taxon>
        <taxon>Betaproteobacteria</taxon>
        <taxon>Burkholderiales</taxon>
        <taxon>Comamonadaceae</taxon>
    </lineage>
</organism>
<keyword evidence="7" id="KW-1185">Reference proteome</keyword>
<dbReference type="Proteomes" id="UP000626210">
    <property type="component" value="Unassembled WGS sequence"/>
</dbReference>
<evidence type="ECO:0000256" key="3">
    <source>
        <dbReference type="ARBA" id="ARBA00022722"/>
    </source>
</evidence>
<keyword evidence="4" id="KW-0547">Nucleotide-binding</keyword>
<evidence type="ECO:0000256" key="5">
    <source>
        <dbReference type="ARBA" id="ARBA00022801"/>
    </source>
</evidence>
<dbReference type="EMBL" id="BMYK01000025">
    <property type="protein sequence ID" value="GHC98201.1"/>
    <property type="molecule type" value="Genomic_DNA"/>
</dbReference>
<evidence type="ECO:0000313" key="6">
    <source>
        <dbReference type="EMBL" id="GHC98201.1"/>
    </source>
</evidence>
<comment type="caution">
    <text evidence="6">The sequence shown here is derived from an EMBL/GenBank/DDBJ whole genome shotgun (WGS) entry which is preliminary data.</text>
</comment>
<keyword evidence="3" id="KW-0540">Nuclease</keyword>
<proteinExistence type="predicted"/>
<sequence>MSEPAAAREWRFYVDDMLQFCRKVQSYTAGIGQAAFVADAMRYDATVRNLELLGEAAMRIPEPVRTAHAEVPWRLIAATRNRLIHGYLGIDNDILWSLIQVEVPRLAHQLRALRNEPDSP</sequence>
<keyword evidence="5" id="KW-0378">Hydrolase</keyword>
<dbReference type="InterPro" id="IPR008201">
    <property type="entry name" value="HepT-like"/>
</dbReference>
<dbReference type="PANTHER" id="PTHR34139:SF1">
    <property type="entry name" value="RNASE MJ1380-RELATED"/>
    <property type="match status" value="1"/>
</dbReference>